<dbReference type="RefSeq" id="WP_079732000.1">
    <property type="nucleotide sequence ID" value="NZ_FVZE01000017.1"/>
</dbReference>
<dbReference type="Gene3D" id="1.10.10.10">
    <property type="entry name" value="Winged helix-like DNA-binding domain superfamily/Winged helix DNA-binding domain"/>
    <property type="match status" value="1"/>
</dbReference>
<dbReference type="STRING" id="428990.SAMN06295987_1172"/>
<evidence type="ECO:0000256" key="1">
    <source>
        <dbReference type="ARBA" id="ARBA00010641"/>
    </source>
</evidence>
<dbReference type="SUPFAM" id="SSF88946">
    <property type="entry name" value="Sigma2 domain of RNA polymerase sigma factors"/>
    <property type="match status" value="1"/>
</dbReference>
<comment type="similarity">
    <text evidence="1">Belongs to the sigma-70 factor family. ECF subfamily.</text>
</comment>
<keyword evidence="3" id="KW-0731">Sigma factor</keyword>
<dbReference type="GO" id="GO:0006352">
    <property type="term" value="P:DNA-templated transcription initiation"/>
    <property type="evidence" value="ECO:0007669"/>
    <property type="project" value="InterPro"/>
</dbReference>
<proteinExistence type="inferred from homology"/>
<keyword evidence="7" id="KW-1185">Reference proteome</keyword>
<dbReference type="PANTHER" id="PTHR43133:SF63">
    <property type="entry name" value="RNA POLYMERASE SIGMA FACTOR FECI-RELATED"/>
    <property type="match status" value="1"/>
</dbReference>
<dbReference type="InterPro" id="IPR013249">
    <property type="entry name" value="RNA_pol_sigma70_r4_t2"/>
</dbReference>
<evidence type="ECO:0000256" key="4">
    <source>
        <dbReference type="ARBA" id="ARBA00023163"/>
    </source>
</evidence>
<dbReference type="Proteomes" id="UP000190989">
    <property type="component" value="Unassembled WGS sequence"/>
</dbReference>
<dbReference type="InterPro" id="IPR013325">
    <property type="entry name" value="RNA_pol_sigma_r2"/>
</dbReference>
<dbReference type="AlphaFoldDB" id="A0A1U6IVD8"/>
<evidence type="ECO:0000256" key="2">
    <source>
        <dbReference type="ARBA" id="ARBA00023015"/>
    </source>
</evidence>
<evidence type="ECO:0000313" key="7">
    <source>
        <dbReference type="Proteomes" id="UP000190989"/>
    </source>
</evidence>
<dbReference type="InterPro" id="IPR014284">
    <property type="entry name" value="RNA_pol_sigma-70_dom"/>
</dbReference>
<dbReference type="Gene3D" id="1.10.1740.10">
    <property type="match status" value="1"/>
</dbReference>
<keyword evidence="4" id="KW-0804">Transcription</keyword>
<dbReference type="InterPro" id="IPR013324">
    <property type="entry name" value="RNA_pol_sigma_r3/r4-like"/>
</dbReference>
<evidence type="ECO:0000313" key="6">
    <source>
        <dbReference type="EMBL" id="SLK11968.1"/>
    </source>
</evidence>
<protein>
    <submittedName>
        <fullName evidence="6">RNA polymerase sigma-70 factor, ECF subfamily</fullName>
    </submittedName>
</protein>
<dbReference type="SUPFAM" id="SSF88659">
    <property type="entry name" value="Sigma3 and sigma4 domains of RNA polymerase sigma factors"/>
    <property type="match status" value="1"/>
</dbReference>
<evidence type="ECO:0000256" key="3">
    <source>
        <dbReference type="ARBA" id="ARBA00023082"/>
    </source>
</evidence>
<keyword evidence="2" id="KW-0805">Transcription regulation</keyword>
<dbReference type="InterPro" id="IPR036388">
    <property type="entry name" value="WH-like_DNA-bd_sf"/>
</dbReference>
<evidence type="ECO:0000259" key="5">
    <source>
        <dbReference type="Pfam" id="PF08281"/>
    </source>
</evidence>
<feature type="domain" description="RNA polymerase sigma factor 70 region 4 type 2" evidence="5">
    <location>
        <begin position="114"/>
        <end position="163"/>
    </location>
</feature>
<organism evidence="6 7">
    <name type="scientific">Novosphingobium mathurense</name>
    <dbReference type="NCBI Taxonomy" id="428990"/>
    <lineage>
        <taxon>Bacteria</taxon>
        <taxon>Pseudomonadati</taxon>
        <taxon>Pseudomonadota</taxon>
        <taxon>Alphaproteobacteria</taxon>
        <taxon>Sphingomonadales</taxon>
        <taxon>Sphingomonadaceae</taxon>
        <taxon>Novosphingobium</taxon>
    </lineage>
</organism>
<dbReference type="GO" id="GO:0003677">
    <property type="term" value="F:DNA binding"/>
    <property type="evidence" value="ECO:0007669"/>
    <property type="project" value="InterPro"/>
</dbReference>
<dbReference type="InterPro" id="IPR039425">
    <property type="entry name" value="RNA_pol_sigma-70-like"/>
</dbReference>
<sequence>MRANLESLPSGGPASEQEDWGHVQTGLIRYLRARAVRADVAEDIAQETLIRLISVSRKQAIASVFALGFRIADNLLVDLYRAERRLTDAPGDDMRSEAPSLDRVLDSRRAYAVFQQCLDRMPPLRREVIVRRRMRQESCRAIGEALSLSIKAVEKHITRGLLDLRRAMEKAGIEPAGWDE</sequence>
<dbReference type="Pfam" id="PF08281">
    <property type="entry name" value="Sigma70_r4_2"/>
    <property type="match status" value="1"/>
</dbReference>
<dbReference type="GO" id="GO:0016987">
    <property type="term" value="F:sigma factor activity"/>
    <property type="evidence" value="ECO:0007669"/>
    <property type="project" value="UniProtKB-KW"/>
</dbReference>
<dbReference type="EMBL" id="FVZE01000017">
    <property type="protein sequence ID" value="SLK11968.1"/>
    <property type="molecule type" value="Genomic_DNA"/>
</dbReference>
<dbReference type="NCBIfam" id="TIGR02937">
    <property type="entry name" value="sigma70-ECF"/>
    <property type="match status" value="1"/>
</dbReference>
<accession>A0A1U6IVD8</accession>
<reference evidence="7" key="1">
    <citation type="submission" date="2017-02" db="EMBL/GenBank/DDBJ databases">
        <authorList>
            <person name="Varghese N."/>
            <person name="Submissions S."/>
        </authorList>
    </citation>
    <scope>NUCLEOTIDE SEQUENCE [LARGE SCALE GENOMIC DNA]</scope>
    <source>
        <strain evidence="7">SM117</strain>
    </source>
</reference>
<gene>
    <name evidence="6" type="ORF">SAMN06295987_1172</name>
</gene>
<name>A0A1U6IVD8_9SPHN</name>
<dbReference type="PANTHER" id="PTHR43133">
    <property type="entry name" value="RNA POLYMERASE ECF-TYPE SIGMA FACTO"/>
    <property type="match status" value="1"/>
</dbReference>